<keyword evidence="26" id="KW-1185">Reference proteome</keyword>
<keyword evidence="12" id="KW-0966">Cell projection</keyword>
<dbReference type="EMBL" id="CP033972">
    <property type="protein sequence ID" value="AZG47941.1"/>
    <property type="molecule type" value="Genomic_DNA"/>
</dbReference>
<evidence type="ECO:0000256" key="9">
    <source>
        <dbReference type="ARBA" id="ARBA00022946"/>
    </source>
</evidence>
<keyword evidence="9" id="KW-0809">Transit peptide</keyword>
<dbReference type="OrthoDB" id="5505920at2"/>
<keyword evidence="6" id="KW-0053">Apoptosis</keyword>
<dbReference type="GO" id="GO:0016020">
    <property type="term" value="C:membrane"/>
    <property type="evidence" value="ECO:0007669"/>
    <property type="project" value="UniProtKB-SubCell"/>
</dbReference>
<keyword evidence="4" id="KW-1003">Cell membrane</keyword>
<sequence>MKSGFVVPTDLDPIERHPKAVGPGERMRMHNHMCYGCGEDSPNGLHLEIYAGEGFTIRASMEVEPHFEGGPGVLHGGILTTAFDDVMGMAPLLVGPSAVTVHLEVDFLRPIPVGSTLELSATLLGRQRRKLYTEGVAHIGDPDQPVAVAHAIFVSINAREHFAEHLDKSQISDEYKQRLSRP</sequence>
<reference evidence="25 26" key="1">
    <citation type="submission" date="2018-11" db="EMBL/GenBank/DDBJ databases">
        <title>Gordonia insulae sp. nov., isolated from an island soil.</title>
        <authorList>
            <person name="Kim Y.S."/>
            <person name="Kim S.B."/>
        </authorList>
    </citation>
    <scope>NUCLEOTIDE SEQUENCE [LARGE SCALE GENOMIC DNA]</scope>
    <source>
        <strain evidence="25 26">MMS17-SY073</strain>
    </source>
</reference>
<dbReference type="GO" id="GO:0006631">
    <property type="term" value="P:fatty acid metabolic process"/>
    <property type="evidence" value="ECO:0007669"/>
    <property type="project" value="UniProtKB-KW"/>
</dbReference>
<keyword evidence="5" id="KW-0963">Cytoplasm</keyword>
<dbReference type="EC" id="3.1.2.2" evidence="16"/>
<evidence type="ECO:0000256" key="18">
    <source>
        <dbReference type="ARBA" id="ARBA00043210"/>
    </source>
</evidence>
<dbReference type="Proteomes" id="UP000271469">
    <property type="component" value="Chromosome"/>
</dbReference>
<keyword evidence="10" id="KW-0443">Lipid metabolism</keyword>
<evidence type="ECO:0000256" key="8">
    <source>
        <dbReference type="ARBA" id="ARBA00022832"/>
    </source>
</evidence>
<dbReference type="SUPFAM" id="SSF54637">
    <property type="entry name" value="Thioesterase/thiol ester dehydrase-isomerase"/>
    <property type="match status" value="1"/>
</dbReference>
<evidence type="ECO:0000256" key="7">
    <source>
        <dbReference type="ARBA" id="ARBA00022801"/>
    </source>
</evidence>
<dbReference type="PANTHER" id="PTHR12418">
    <property type="entry name" value="ACYL-COENZYME A THIOESTERASE THEM4"/>
    <property type="match status" value="1"/>
</dbReference>
<gene>
    <name evidence="25" type="ORF">D7316_04553</name>
</gene>
<evidence type="ECO:0000256" key="16">
    <source>
        <dbReference type="ARBA" id="ARBA00038848"/>
    </source>
</evidence>
<evidence type="ECO:0000256" key="12">
    <source>
        <dbReference type="ARBA" id="ARBA00023273"/>
    </source>
</evidence>
<dbReference type="Gene3D" id="3.10.129.10">
    <property type="entry name" value="Hotdog Thioesterase"/>
    <property type="match status" value="1"/>
</dbReference>
<comment type="similarity">
    <text evidence="15">Belongs to the THEM4/THEM5 thioesterase family.</text>
</comment>
<evidence type="ECO:0000259" key="24">
    <source>
        <dbReference type="Pfam" id="PF03061"/>
    </source>
</evidence>
<evidence type="ECO:0000256" key="11">
    <source>
        <dbReference type="ARBA" id="ARBA00023136"/>
    </source>
</evidence>
<comment type="catalytic activity">
    <reaction evidence="21">
        <text>decanoyl-CoA + H2O = decanoate + CoA + H(+)</text>
        <dbReference type="Rhea" id="RHEA:40059"/>
        <dbReference type="ChEBI" id="CHEBI:15377"/>
        <dbReference type="ChEBI" id="CHEBI:15378"/>
        <dbReference type="ChEBI" id="CHEBI:27689"/>
        <dbReference type="ChEBI" id="CHEBI:57287"/>
        <dbReference type="ChEBI" id="CHEBI:61430"/>
    </reaction>
    <physiologicalReaction direction="left-to-right" evidence="21">
        <dbReference type="Rhea" id="RHEA:40060"/>
    </physiologicalReaction>
</comment>
<evidence type="ECO:0000256" key="21">
    <source>
        <dbReference type="ARBA" id="ARBA00047969"/>
    </source>
</evidence>
<comment type="catalytic activity">
    <reaction evidence="23">
        <text>tetradecanoyl-CoA + H2O = tetradecanoate + CoA + H(+)</text>
        <dbReference type="Rhea" id="RHEA:40119"/>
        <dbReference type="ChEBI" id="CHEBI:15377"/>
        <dbReference type="ChEBI" id="CHEBI:15378"/>
        <dbReference type="ChEBI" id="CHEBI:30807"/>
        <dbReference type="ChEBI" id="CHEBI:57287"/>
        <dbReference type="ChEBI" id="CHEBI:57385"/>
    </reaction>
    <physiologicalReaction direction="left-to-right" evidence="23">
        <dbReference type="Rhea" id="RHEA:40120"/>
    </physiologicalReaction>
</comment>
<keyword evidence="8" id="KW-0276">Fatty acid metabolism</keyword>
<keyword evidence="11" id="KW-0472">Membrane</keyword>
<keyword evidence="7" id="KW-0378">Hydrolase</keyword>
<dbReference type="InterPro" id="IPR052365">
    <property type="entry name" value="THEM4/THEM5_acyl-CoA_thioest"/>
</dbReference>
<dbReference type="GO" id="GO:0005737">
    <property type="term" value="C:cytoplasm"/>
    <property type="evidence" value="ECO:0007669"/>
    <property type="project" value="UniProtKB-SubCell"/>
</dbReference>
<comment type="subcellular location">
    <subcellularLocation>
        <location evidence="3">Cell projection</location>
        <location evidence="3">Ruffle membrane</location>
    </subcellularLocation>
    <subcellularLocation>
        <location evidence="2">Cytoplasm</location>
    </subcellularLocation>
    <subcellularLocation>
        <location evidence="1">Membrane</location>
        <topology evidence="1">Peripheral membrane protein</topology>
    </subcellularLocation>
</comment>
<evidence type="ECO:0000256" key="1">
    <source>
        <dbReference type="ARBA" id="ARBA00004170"/>
    </source>
</evidence>
<dbReference type="GO" id="GO:0016787">
    <property type="term" value="F:hydrolase activity"/>
    <property type="evidence" value="ECO:0007669"/>
    <property type="project" value="UniProtKB-KW"/>
</dbReference>
<name>A0A3G8JS51_9ACTN</name>
<protein>
    <recommendedName>
        <fullName evidence="17">Acyl-coenzyme A thioesterase THEM4</fullName>
        <ecNumber evidence="16">3.1.2.2</ecNumber>
    </recommendedName>
    <alternativeName>
        <fullName evidence="18">Thioesterase superfamily member 4</fullName>
    </alternativeName>
</protein>
<dbReference type="CDD" id="cd03443">
    <property type="entry name" value="PaaI_thioesterase"/>
    <property type="match status" value="1"/>
</dbReference>
<comment type="catalytic activity">
    <reaction evidence="22">
        <text>dodecanoyl-CoA + H2O = dodecanoate + CoA + H(+)</text>
        <dbReference type="Rhea" id="RHEA:30135"/>
        <dbReference type="ChEBI" id="CHEBI:15377"/>
        <dbReference type="ChEBI" id="CHEBI:15378"/>
        <dbReference type="ChEBI" id="CHEBI:18262"/>
        <dbReference type="ChEBI" id="CHEBI:57287"/>
        <dbReference type="ChEBI" id="CHEBI:57375"/>
    </reaction>
    <physiologicalReaction direction="left-to-right" evidence="22">
        <dbReference type="Rhea" id="RHEA:30136"/>
    </physiologicalReaction>
</comment>
<comment type="catalytic activity">
    <reaction evidence="14">
        <text>(9Z)-octadecenoyl-CoA + H2O = (9Z)-octadecenoate + CoA + H(+)</text>
        <dbReference type="Rhea" id="RHEA:40139"/>
        <dbReference type="ChEBI" id="CHEBI:15377"/>
        <dbReference type="ChEBI" id="CHEBI:15378"/>
        <dbReference type="ChEBI" id="CHEBI:30823"/>
        <dbReference type="ChEBI" id="CHEBI:57287"/>
        <dbReference type="ChEBI" id="CHEBI:57387"/>
    </reaction>
    <physiologicalReaction direction="left-to-right" evidence="14">
        <dbReference type="Rhea" id="RHEA:40140"/>
    </physiologicalReaction>
</comment>
<evidence type="ECO:0000256" key="15">
    <source>
        <dbReference type="ARBA" id="ARBA00038456"/>
    </source>
</evidence>
<evidence type="ECO:0000256" key="2">
    <source>
        <dbReference type="ARBA" id="ARBA00004496"/>
    </source>
</evidence>
<evidence type="ECO:0000256" key="6">
    <source>
        <dbReference type="ARBA" id="ARBA00022703"/>
    </source>
</evidence>
<evidence type="ECO:0000256" key="17">
    <source>
        <dbReference type="ARBA" id="ARBA00040123"/>
    </source>
</evidence>
<feature type="domain" description="Thioesterase" evidence="24">
    <location>
        <begin position="72"/>
        <end position="143"/>
    </location>
</feature>
<accession>A0A3G8JS51</accession>
<dbReference type="AlphaFoldDB" id="A0A3G8JS51"/>
<dbReference type="KEGG" id="gom:D7316_04553"/>
<evidence type="ECO:0000256" key="4">
    <source>
        <dbReference type="ARBA" id="ARBA00022475"/>
    </source>
</evidence>
<dbReference type="InterPro" id="IPR006683">
    <property type="entry name" value="Thioestr_dom"/>
</dbReference>
<dbReference type="InterPro" id="IPR029069">
    <property type="entry name" value="HotDog_dom_sf"/>
</dbReference>
<organism evidence="25 26">
    <name type="scientific">Gordonia insulae</name>
    <dbReference type="NCBI Taxonomy" id="2420509"/>
    <lineage>
        <taxon>Bacteria</taxon>
        <taxon>Bacillati</taxon>
        <taxon>Actinomycetota</taxon>
        <taxon>Actinomycetes</taxon>
        <taxon>Mycobacteriales</taxon>
        <taxon>Gordoniaceae</taxon>
        <taxon>Gordonia</taxon>
    </lineage>
</organism>
<evidence type="ECO:0000256" key="10">
    <source>
        <dbReference type="ARBA" id="ARBA00023098"/>
    </source>
</evidence>
<evidence type="ECO:0000313" key="25">
    <source>
        <dbReference type="EMBL" id="AZG47941.1"/>
    </source>
</evidence>
<evidence type="ECO:0000256" key="14">
    <source>
        <dbReference type="ARBA" id="ARBA00037002"/>
    </source>
</evidence>
<proteinExistence type="inferred from homology"/>
<dbReference type="RefSeq" id="WP_124710229.1">
    <property type="nucleotide sequence ID" value="NZ_CP033972.1"/>
</dbReference>
<evidence type="ECO:0000256" key="3">
    <source>
        <dbReference type="ARBA" id="ARBA00004632"/>
    </source>
</evidence>
<evidence type="ECO:0000256" key="20">
    <source>
        <dbReference type="ARBA" id="ARBA00047734"/>
    </source>
</evidence>
<comment type="catalytic activity">
    <reaction evidence="20">
        <text>hexadecanoyl-CoA + H2O = hexadecanoate + CoA + H(+)</text>
        <dbReference type="Rhea" id="RHEA:16645"/>
        <dbReference type="ChEBI" id="CHEBI:7896"/>
        <dbReference type="ChEBI" id="CHEBI:15377"/>
        <dbReference type="ChEBI" id="CHEBI:15378"/>
        <dbReference type="ChEBI" id="CHEBI:57287"/>
        <dbReference type="ChEBI" id="CHEBI:57379"/>
        <dbReference type="EC" id="3.1.2.2"/>
    </reaction>
    <physiologicalReaction direction="left-to-right" evidence="20">
        <dbReference type="Rhea" id="RHEA:16646"/>
    </physiologicalReaction>
</comment>
<evidence type="ECO:0000313" key="26">
    <source>
        <dbReference type="Proteomes" id="UP000271469"/>
    </source>
</evidence>
<evidence type="ECO:0000256" key="23">
    <source>
        <dbReference type="ARBA" id="ARBA00048180"/>
    </source>
</evidence>
<evidence type="ECO:0000256" key="19">
    <source>
        <dbReference type="ARBA" id="ARBA00047588"/>
    </source>
</evidence>
<comment type="catalytic activity">
    <reaction evidence="19">
        <text>octanoyl-CoA + H2O = octanoate + CoA + H(+)</text>
        <dbReference type="Rhea" id="RHEA:30143"/>
        <dbReference type="ChEBI" id="CHEBI:15377"/>
        <dbReference type="ChEBI" id="CHEBI:15378"/>
        <dbReference type="ChEBI" id="CHEBI:25646"/>
        <dbReference type="ChEBI" id="CHEBI:57287"/>
        <dbReference type="ChEBI" id="CHEBI:57386"/>
    </reaction>
    <physiologicalReaction direction="left-to-right" evidence="19">
        <dbReference type="Rhea" id="RHEA:30144"/>
    </physiologicalReaction>
</comment>
<dbReference type="PANTHER" id="PTHR12418:SF19">
    <property type="entry name" value="ACYL-COENZYME A THIOESTERASE THEM4"/>
    <property type="match status" value="1"/>
</dbReference>
<evidence type="ECO:0000256" key="13">
    <source>
        <dbReference type="ARBA" id="ARBA00035852"/>
    </source>
</evidence>
<dbReference type="Pfam" id="PF03061">
    <property type="entry name" value="4HBT"/>
    <property type="match status" value="1"/>
</dbReference>
<evidence type="ECO:0000256" key="5">
    <source>
        <dbReference type="ARBA" id="ARBA00022490"/>
    </source>
</evidence>
<comment type="catalytic activity">
    <reaction evidence="13">
        <text>(5Z,8Z,11Z,14Z)-eicosatetraenoyl-CoA + H2O = (5Z,8Z,11Z,14Z)-eicosatetraenoate + CoA + H(+)</text>
        <dbReference type="Rhea" id="RHEA:40151"/>
        <dbReference type="ChEBI" id="CHEBI:15377"/>
        <dbReference type="ChEBI" id="CHEBI:15378"/>
        <dbReference type="ChEBI" id="CHEBI:32395"/>
        <dbReference type="ChEBI" id="CHEBI:57287"/>
        <dbReference type="ChEBI" id="CHEBI:57368"/>
    </reaction>
    <physiologicalReaction direction="left-to-right" evidence="13">
        <dbReference type="Rhea" id="RHEA:40152"/>
    </physiologicalReaction>
</comment>
<evidence type="ECO:0000256" key="22">
    <source>
        <dbReference type="ARBA" id="ARBA00048074"/>
    </source>
</evidence>